<gene>
    <name evidence="2" type="ORF">FE251_14385</name>
</gene>
<evidence type="ECO:0000313" key="3">
    <source>
        <dbReference type="Proteomes" id="UP000313948"/>
    </source>
</evidence>
<dbReference type="EMBL" id="CP040899">
    <property type="protein sequence ID" value="QDB80431.1"/>
    <property type="molecule type" value="Genomic_DNA"/>
</dbReference>
<dbReference type="Pfam" id="PF09407">
    <property type="entry name" value="AbiEi_1"/>
    <property type="match status" value="1"/>
</dbReference>
<keyword evidence="3" id="KW-1185">Reference proteome</keyword>
<accession>A0ABX5VPL5</accession>
<feature type="domain" description="AbiEi antitoxin C-terminal" evidence="1">
    <location>
        <begin position="69"/>
        <end position="170"/>
    </location>
</feature>
<protein>
    <recommendedName>
        <fullName evidence="1">AbiEi antitoxin C-terminal domain-containing protein</fullName>
    </recommendedName>
</protein>
<reference evidence="2 3" key="1">
    <citation type="submission" date="2019-05" db="EMBL/GenBank/DDBJ databases">
        <title>Georgenia *** sp. nov., and Georgenia *** sp. nov., isolated from the intestinal contents of plateau pika (Ochotona curzoniae) in the Qinghai-Tibet plateau of China.</title>
        <authorList>
            <person name="Tian Z."/>
        </authorList>
    </citation>
    <scope>NUCLEOTIDE SEQUENCE [LARGE SCALE GENOMIC DNA]</scope>
    <source>
        <strain evidence="2 3">Z294</strain>
    </source>
</reference>
<name>A0ABX5VPL5_9MICO</name>
<dbReference type="RefSeq" id="WP_139949109.1">
    <property type="nucleotide sequence ID" value="NZ_CP040899.1"/>
</dbReference>
<organism evidence="2 3">
    <name type="scientific">Georgenia wutianyii</name>
    <dbReference type="NCBI Taxonomy" id="2585135"/>
    <lineage>
        <taxon>Bacteria</taxon>
        <taxon>Bacillati</taxon>
        <taxon>Actinomycetota</taxon>
        <taxon>Actinomycetes</taxon>
        <taxon>Micrococcales</taxon>
        <taxon>Bogoriellaceae</taxon>
        <taxon>Georgenia</taxon>
    </lineage>
</organism>
<proteinExistence type="predicted"/>
<evidence type="ECO:0000259" key="1">
    <source>
        <dbReference type="Pfam" id="PF09407"/>
    </source>
</evidence>
<sequence>MTSLLDRPFTRRDADADGLTGIELAALCASGELLHPSKGLYLPAHLADDVGARALAVSLVLPRGAALARESAAWLMGIDVRPPARWQQPPLLECLVPLGAVRPERPDLNAFVSDLPLGDVVDVAGVPCTSPTRTALDLARYRPAFIGLGAVDAFTHAGLTTVSELEAALRPLRGRRFVRRARDVVALCEPATESMGESWSRLRVVEAGLPRPQVQIRLRENGVEIYRLDMGYDVEQVGIEYDGVEHHLKTREQRLHDDARRADIQDRFGWRVVPVTAEDVFGRRPVLEGTVMELLGISVEIRRRRWT</sequence>
<dbReference type="Proteomes" id="UP000313948">
    <property type="component" value="Chromosome"/>
</dbReference>
<evidence type="ECO:0000313" key="2">
    <source>
        <dbReference type="EMBL" id="QDB80431.1"/>
    </source>
</evidence>
<dbReference type="InterPro" id="IPR018547">
    <property type="entry name" value="AbiEi_C"/>
</dbReference>